<evidence type="ECO:0000256" key="6">
    <source>
        <dbReference type="ARBA" id="ARBA00022618"/>
    </source>
</evidence>
<dbReference type="GO" id="GO:0016020">
    <property type="term" value="C:membrane"/>
    <property type="evidence" value="ECO:0007669"/>
    <property type="project" value="UniProtKB-SubCell"/>
</dbReference>
<proteinExistence type="inferred from homology"/>
<gene>
    <name evidence="13" type="primary">PATL4</name>
    <name evidence="13" type="ORF">Tsubulata_017461</name>
</gene>
<evidence type="ECO:0000256" key="1">
    <source>
        <dbReference type="ARBA" id="ARBA00004370"/>
    </source>
</evidence>
<keyword evidence="4" id="KW-0813">Transport</keyword>
<dbReference type="PANTHER" id="PTHR45932">
    <property type="entry name" value="PATELLIN-1"/>
    <property type="match status" value="1"/>
</dbReference>
<protein>
    <submittedName>
        <fullName evidence="13">Patellin-4</fullName>
    </submittedName>
</protein>
<dbReference type="PROSITE" id="PS50191">
    <property type="entry name" value="CRAL_TRIO"/>
    <property type="match status" value="1"/>
</dbReference>
<evidence type="ECO:0000256" key="2">
    <source>
        <dbReference type="ARBA" id="ARBA00004496"/>
    </source>
</evidence>
<dbReference type="InterPro" id="IPR056794">
    <property type="entry name" value="PATL1-6_C_GOLD"/>
</dbReference>
<reference evidence="13" key="2">
    <citation type="journal article" date="2023" name="Plants (Basel)">
        <title>Annotation of the Turnera subulata (Passifloraceae) Draft Genome Reveals the S-Locus Evolved after the Divergence of Turneroideae from Passifloroideae in a Stepwise Manner.</title>
        <authorList>
            <person name="Henning P.M."/>
            <person name="Roalson E.H."/>
            <person name="Mir W."/>
            <person name="McCubbin A.G."/>
            <person name="Shore J.S."/>
        </authorList>
    </citation>
    <scope>NUCLEOTIDE SEQUENCE</scope>
    <source>
        <strain evidence="13">F60SS</strain>
    </source>
</reference>
<dbReference type="SUPFAM" id="SSF52087">
    <property type="entry name" value="CRAL/TRIO domain"/>
    <property type="match status" value="1"/>
</dbReference>
<dbReference type="Pfam" id="PF03765">
    <property type="entry name" value="CRAL_TRIO_N"/>
    <property type="match status" value="1"/>
</dbReference>
<dbReference type="Pfam" id="PF25099">
    <property type="entry name" value="GOLD_PATL1_C"/>
    <property type="match status" value="1"/>
</dbReference>
<evidence type="ECO:0000259" key="12">
    <source>
        <dbReference type="PROSITE" id="PS50866"/>
    </source>
</evidence>
<reference evidence="13" key="1">
    <citation type="submission" date="2022-02" db="EMBL/GenBank/DDBJ databases">
        <authorList>
            <person name="Henning P.M."/>
            <person name="McCubbin A.G."/>
            <person name="Shore J.S."/>
        </authorList>
    </citation>
    <scope>NUCLEOTIDE SEQUENCE</scope>
    <source>
        <strain evidence="13">F60SS</strain>
        <tissue evidence="13">Leaves</tissue>
    </source>
</reference>
<keyword evidence="8" id="KW-0472">Membrane</keyword>
<feature type="region of interest" description="Disordered" evidence="10">
    <location>
        <begin position="79"/>
        <end position="176"/>
    </location>
</feature>
<feature type="compositionally biased region" description="Acidic residues" evidence="10">
    <location>
        <begin position="148"/>
        <end position="176"/>
    </location>
</feature>
<dbReference type="SUPFAM" id="SSF46938">
    <property type="entry name" value="CRAL/TRIO N-terminal domain"/>
    <property type="match status" value="1"/>
</dbReference>
<dbReference type="AlphaFoldDB" id="A0A9Q0GIN1"/>
<feature type="compositionally biased region" description="Basic and acidic residues" evidence="10">
    <location>
        <begin position="48"/>
        <end position="57"/>
    </location>
</feature>
<organism evidence="13 14">
    <name type="scientific">Turnera subulata</name>
    <dbReference type="NCBI Taxonomy" id="218843"/>
    <lineage>
        <taxon>Eukaryota</taxon>
        <taxon>Viridiplantae</taxon>
        <taxon>Streptophyta</taxon>
        <taxon>Embryophyta</taxon>
        <taxon>Tracheophyta</taxon>
        <taxon>Spermatophyta</taxon>
        <taxon>Magnoliopsida</taxon>
        <taxon>eudicotyledons</taxon>
        <taxon>Gunneridae</taxon>
        <taxon>Pentapetalae</taxon>
        <taxon>rosids</taxon>
        <taxon>fabids</taxon>
        <taxon>Malpighiales</taxon>
        <taxon>Passifloraceae</taxon>
        <taxon>Turnera</taxon>
    </lineage>
</organism>
<comment type="similarity">
    <text evidence="3">Belongs to the patellin family.</text>
</comment>
<keyword evidence="14" id="KW-1185">Reference proteome</keyword>
<keyword evidence="9" id="KW-0131">Cell cycle</keyword>
<keyword evidence="7" id="KW-0446">Lipid-binding</keyword>
<dbReference type="InterPro" id="IPR009038">
    <property type="entry name" value="GOLD_dom"/>
</dbReference>
<dbReference type="EMBL" id="JAKUCV010000647">
    <property type="protein sequence ID" value="KAJ4849309.1"/>
    <property type="molecule type" value="Genomic_DNA"/>
</dbReference>
<feature type="domain" description="CRAL-TRIO" evidence="11">
    <location>
        <begin position="238"/>
        <end position="413"/>
    </location>
</feature>
<evidence type="ECO:0000256" key="8">
    <source>
        <dbReference type="ARBA" id="ARBA00023136"/>
    </source>
</evidence>
<dbReference type="InterPro" id="IPR044834">
    <property type="entry name" value="PATL"/>
</dbReference>
<evidence type="ECO:0000313" key="14">
    <source>
        <dbReference type="Proteomes" id="UP001141552"/>
    </source>
</evidence>
<dbReference type="Proteomes" id="UP001141552">
    <property type="component" value="Unassembled WGS sequence"/>
</dbReference>
<feature type="region of interest" description="Disordered" evidence="10">
    <location>
        <begin position="1"/>
        <end position="57"/>
    </location>
</feature>
<feature type="domain" description="GOLD" evidence="12">
    <location>
        <begin position="389"/>
        <end position="521"/>
    </location>
</feature>
<dbReference type="InterPro" id="IPR011074">
    <property type="entry name" value="CRAL/TRIO_N_dom"/>
</dbReference>
<sequence>MTVKVEDTLEVAQPDQDQQQQKKVVDESSKTDVDVHDSKPTTVQKSSSYKEESNFLSDLKERKALNDLKSKLQEAILQNTLFIKKQEPKKKLDKEAAAGEEDHKAASQQEKKAGEQDQKDKETATKEADNGHDDKLQAEGGEAAKINEEEEEEEEEEDEEKNKAEEEEEGNVEVEEEINKDISLWGIPLFPSKGTEGNTDVVLLKFLRAREFKVNDAFEMLRKTLQWRKESGIASILEEELEVDLSPAFYMNGVDRQGHPVCYNIYGVFGDEELYAKALGTEEKRKQFLRWRFQLMEKGIQKLDLKPGGVTSLLQISDLKNSPPPSKKELRSTMNQAVGVLQDNYPEFVSKNVFINVPFWYYALSALLSPFLTQRTKSKFVVARPAKTTETLLKYIPAEEIPAQYGGFKRDNDFEFSSQDGEVSEVLVKAGSTESIEIPATEVGATLLWDLTVLGWEVNYKEEFVPNDEASYTIIIRKSKKMSTAEEPVRNTFRNNEPGKVVLTIQNNSSKKKRVLYRYKSKKSASY</sequence>
<dbReference type="SMART" id="SM01100">
    <property type="entry name" value="CRAL_TRIO_N"/>
    <property type="match status" value="1"/>
</dbReference>
<dbReference type="Pfam" id="PF00650">
    <property type="entry name" value="CRAL_TRIO"/>
    <property type="match status" value="1"/>
</dbReference>
<dbReference type="GO" id="GO:0051301">
    <property type="term" value="P:cell division"/>
    <property type="evidence" value="ECO:0007669"/>
    <property type="project" value="UniProtKB-KW"/>
</dbReference>
<dbReference type="OrthoDB" id="75724at2759"/>
<accession>A0A9Q0GIN1</accession>
<dbReference type="PANTHER" id="PTHR45932:SF2">
    <property type="entry name" value="PATELLIN-4"/>
    <property type="match status" value="1"/>
</dbReference>
<dbReference type="InterPro" id="IPR001251">
    <property type="entry name" value="CRAL-TRIO_dom"/>
</dbReference>
<evidence type="ECO:0000256" key="10">
    <source>
        <dbReference type="SAM" id="MobiDB-lite"/>
    </source>
</evidence>
<dbReference type="InterPro" id="IPR036865">
    <property type="entry name" value="CRAL-TRIO_dom_sf"/>
</dbReference>
<evidence type="ECO:0000256" key="5">
    <source>
        <dbReference type="ARBA" id="ARBA00022490"/>
    </source>
</evidence>
<keyword evidence="6" id="KW-0132">Cell division</keyword>
<dbReference type="InterPro" id="IPR036273">
    <property type="entry name" value="CRAL/TRIO_N_dom_sf"/>
</dbReference>
<evidence type="ECO:0000256" key="3">
    <source>
        <dbReference type="ARBA" id="ARBA00007155"/>
    </source>
</evidence>
<evidence type="ECO:0000259" key="11">
    <source>
        <dbReference type="PROSITE" id="PS50191"/>
    </source>
</evidence>
<comment type="caution">
    <text evidence="13">The sequence shown here is derived from an EMBL/GenBank/DDBJ whole genome shotgun (WGS) entry which is preliminary data.</text>
</comment>
<comment type="subcellular location">
    <subcellularLocation>
        <location evidence="2">Cytoplasm</location>
    </subcellularLocation>
    <subcellularLocation>
        <location evidence="1">Membrane</location>
    </subcellularLocation>
</comment>
<dbReference type="SMART" id="SM00516">
    <property type="entry name" value="SEC14"/>
    <property type="match status" value="1"/>
</dbReference>
<name>A0A9Q0GIN1_9ROSI</name>
<dbReference type="CDD" id="cd00170">
    <property type="entry name" value="SEC14"/>
    <property type="match status" value="1"/>
</dbReference>
<evidence type="ECO:0000256" key="9">
    <source>
        <dbReference type="ARBA" id="ARBA00023306"/>
    </source>
</evidence>
<feature type="compositionally biased region" description="Basic and acidic residues" evidence="10">
    <location>
        <begin position="23"/>
        <end position="39"/>
    </location>
</feature>
<dbReference type="GO" id="GO:0005737">
    <property type="term" value="C:cytoplasm"/>
    <property type="evidence" value="ECO:0007669"/>
    <property type="project" value="UniProtKB-SubCell"/>
</dbReference>
<dbReference type="Gene3D" id="2.60.120.680">
    <property type="entry name" value="GOLD domain"/>
    <property type="match status" value="1"/>
</dbReference>
<evidence type="ECO:0000256" key="7">
    <source>
        <dbReference type="ARBA" id="ARBA00023121"/>
    </source>
</evidence>
<dbReference type="PRINTS" id="PR00180">
    <property type="entry name" value="CRETINALDHBP"/>
</dbReference>
<feature type="compositionally biased region" description="Basic and acidic residues" evidence="10">
    <location>
        <begin position="84"/>
        <end position="137"/>
    </location>
</feature>
<evidence type="ECO:0000256" key="4">
    <source>
        <dbReference type="ARBA" id="ARBA00022448"/>
    </source>
</evidence>
<keyword evidence="5" id="KW-0963">Cytoplasm</keyword>
<dbReference type="Gene3D" id="3.40.525.10">
    <property type="entry name" value="CRAL-TRIO lipid binding domain"/>
    <property type="match status" value="1"/>
</dbReference>
<dbReference type="GO" id="GO:0008289">
    <property type="term" value="F:lipid binding"/>
    <property type="evidence" value="ECO:0007669"/>
    <property type="project" value="UniProtKB-KW"/>
</dbReference>
<dbReference type="PROSITE" id="PS50866">
    <property type="entry name" value="GOLD"/>
    <property type="match status" value="1"/>
</dbReference>
<evidence type="ECO:0000313" key="13">
    <source>
        <dbReference type="EMBL" id="KAJ4849309.1"/>
    </source>
</evidence>